<dbReference type="STRING" id="5627.A0A1C7MAQ7"/>
<dbReference type="AlphaFoldDB" id="A0A1C7MAQ7"/>
<feature type="compositionally biased region" description="Basic and acidic residues" evidence="1">
    <location>
        <begin position="287"/>
        <end position="307"/>
    </location>
</feature>
<keyword evidence="2" id="KW-1133">Transmembrane helix</keyword>
<feature type="transmembrane region" description="Helical" evidence="2">
    <location>
        <begin position="225"/>
        <end position="242"/>
    </location>
</feature>
<feature type="region of interest" description="Disordered" evidence="1">
    <location>
        <begin position="280"/>
        <end position="307"/>
    </location>
</feature>
<evidence type="ECO:0000313" key="3">
    <source>
        <dbReference type="EMBL" id="OBZ73489.1"/>
    </source>
</evidence>
<organism evidence="3 4">
    <name type="scientific">Grifola frondosa</name>
    <name type="common">Maitake</name>
    <name type="synonym">Polyporus frondosus</name>
    <dbReference type="NCBI Taxonomy" id="5627"/>
    <lineage>
        <taxon>Eukaryota</taxon>
        <taxon>Fungi</taxon>
        <taxon>Dikarya</taxon>
        <taxon>Basidiomycota</taxon>
        <taxon>Agaricomycotina</taxon>
        <taxon>Agaricomycetes</taxon>
        <taxon>Polyporales</taxon>
        <taxon>Grifolaceae</taxon>
        <taxon>Grifola</taxon>
    </lineage>
</organism>
<dbReference type="PANTHER" id="PTHR37992">
    <property type="entry name" value="EXPRESSED PROTEIN"/>
    <property type="match status" value="1"/>
</dbReference>
<gene>
    <name evidence="3" type="ORF">A0H81_06154</name>
</gene>
<feature type="transmembrane region" description="Helical" evidence="2">
    <location>
        <begin position="99"/>
        <end position="117"/>
    </location>
</feature>
<feature type="transmembrane region" description="Helical" evidence="2">
    <location>
        <begin position="248"/>
        <end position="269"/>
    </location>
</feature>
<dbReference type="EMBL" id="LUGG01000006">
    <property type="protein sequence ID" value="OBZ73489.1"/>
    <property type="molecule type" value="Genomic_DNA"/>
</dbReference>
<feature type="transmembrane region" description="Helical" evidence="2">
    <location>
        <begin position="202"/>
        <end position="220"/>
    </location>
</feature>
<feature type="transmembrane region" description="Helical" evidence="2">
    <location>
        <begin position="168"/>
        <end position="190"/>
    </location>
</feature>
<dbReference type="InterPro" id="IPR013920">
    <property type="entry name" value="DUF1774_fun"/>
</dbReference>
<keyword evidence="4" id="KW-1185">Reference proteome</keyword>
<name>A0A1C7MAQ7_GRIFR</name>
<feature type="transmembrane region" description="Helical" evidence="2">
    <location>
        <begin position="24"/>
        <end position="44"/>
    </location>
</feature>
<reference evidence="3 4" key="1">
    <citation type="submission" date="2016-03" db="EMBL/GenBank/DDBJ databases">
        <title>Whole genome sequencing of Grifola frondosa 9006-11.</title>
        <authorList>
            <person name="Min B."/>
            <person name="Park H."/>
            <person name="Kim J.-G."/>
            <person name="Cho H."/>
            <person name="Oh Y.-L."/>
            <person name="Kong W.-S."/>
            <person name="Choi I.-G."/>
        </authorList>
    </citation>
    <scope>NUCLEOTIDE SEQUENCE [LARGE SCALE GENOMIC DNA]</scope>
    <source>
        <strain evidence="3 4">9006-11</strain>
    </source>
</reference>
<evidence type="ECO:0000313" key="4">
    <source>
        <dbReference type="Proteomes" id="UP000092993"/>
    </source>
</evidence>
<dbReference type="OrthoDB" id="3342455at2759"/>
<sequence>MENLPIDTSNPMVRDYLALIRLQVLTPLSLLINIATVTVCSVVVDPGLGGISLLYPSSISPKPSMIAAYIIAIYIGQIGYCVLLVLARKPETKLALVKGVGLPLVMANWIMAGWAIAWVLRGFLVSTILLGTLLVLLLYANIVLLVYHPPTTARPFDIALIHAPMRAFLLWPLGVMFPYSLFITLGLTWSPGEQQHYARGQWAGFGVMFGVNLLGLLVVALRRDIVWCVAASWICASVWSLRPKPFPVFFTVVLFTIMHPLALVVSVLWTRLRGRQRTGAIALPPDDGGHAEGHGQEREGEHAPREVDVEALWVSERCR</sequence>
<keyword evidence="2" id="KW-0812">Transmembrane</keyword>
<dbReference type="OMA" id="MFPYSLF"/>
<evidence type="ECO:0000256" key="2">
    <source>
        <dbReference type="SAM" id="Phobius"/>
    </source>
</evidence>
<accession>A0A1C7MAQ7</accession>
<feature type="transmembrane region" description="Helical" evidence="2">
    <location>
        <begin position="123"/>
        <end position="147"/>
    </location>
</feature>
<protein>
    <submittedName>
        <fullName evidence="3">Uncharacterized protein</fullName>
    </submittedName>
</protein>
<dbReference type="PANTHER" id="PTHR37992:SF1">
    <property type="entry name" value="DUF1774-DOMAIN-CONTAINING PROTEIN"/>
    <property type="match status" value="1"/>
</dbReference>
<feature type="transmembrane region" description="Helical" evidence="2">
    <location>
        <begin position="64"/>
        <end position="87"/>
    </location>
</feature>
<dbReference type="Proteomes" id="UP000092993">
    <property type="component" value="Unassembled WGS sequence"/>
</dbReference>
<proteinExistence type="predicted"/>
<keyword evidence="2" id="KW-0472">Membrane</keyword>
<evidence type="ECO:0000256" key="1">
    <source>
        <dbReference type="SAM" id="MobiDB-lite"/>
    </source>
</evidence>
<comment type="caution">
    <text evidence="3">The sequence shown here is derived from an EMBL/GenBank/DDBJ whole genome shotgun (WGS) entry which is preliminary data.</text>
</comment>